<dbReference type="PANTHER" id="PTHR42855">
    <property type="entry name" value="ABC TRANSPORTER ATP-BINDING SUBUNIT"/>
    <property type="match status" value="1"/>
</dbReference>
<feature type="domain" description="ABC transporter" evidence="4">
    <location>
        <begin position="2"/>
        <end position="252"/>
    </location>
</feature>
<gene>
    <name evidence="5" type="ORF">U14_03978</name>
</gene>
<dbReference type="AlphaFoldDB" id="A0A0S6W2Y1"/>
<accession>A0A0S6W2Y1</accession>
<dbReference type="CDD" id="cd03221">
    <property type="entry name" value="ABCF_EF-3"/>
    <property type="match status" value="2"/>
</dbReference>
<dbReference type="GO" id="GO:0016887">
    <property type="term" value="F:ATP hydrolysis activity"/>
    <property type="evidence" value="ECO:0007669"/>
    <property type="project" value="InterPro"/>
</dbReference>
<keyword evidence="3 5" id="KW-0067">ATP-binding</keyword>
<sequence>MISTNNIGLTYGGKKLFEHVTIKFTPGNCYGLIGANGSGKSTFLKLLSGEIETQVGTVDITPGDRISVLKQDHFQFDEFTVLHTVLMGNKKLYDVMIEKDQLYLKQYFSDADGIRASELETEFAEMNGWEAESEAATILAGLGLGAEYLDQKMGALTGSEKVKVLLAQALFGTPDILLLDEPTNHLDIKAITWLENFLLDFEQTVIVVSHDRHFLNKVCTHIADIDFGKITVYAGNYDFWRMSSELAQTLRSNQKKRDEEKAKELLAFIYRFRANVAKSKQATSRQKQLEKLQLDDLPVSSRKYPYVHFAPNREAGKDVLRVEGLSKTIDGVKLIDNLSFTINKGDKVIFLTENDLATTTLFQLLAGELEPDAGKIFWGVTITHAYLPRDNSKYFDGQDVTLLDWVRPYSPDQYETFLRGYLGKMLFSGDDALKKAHVLSGGERVRCMLIRMMLSGANVLLLDNPTSHLDLESITALNDGLIRFNGTILFTSHDHEFNQTVANRVIDLDANMVKENHFTYDSYLGLE</sequence>
<dbReference type="InterPro" id="IPR027417">
    <property type="entry name" value="P-loop_NTPase"/>
</dbReference>
<dbReference type="FunFam" id="3.40.50.300:FF:000070">
    <property type="entry name" value="Putative ABC transporter ATP-binding component"/>
    <property type="match status" value="1"/>
</dbReference>
<evidence type="ECO:0000256" key="1">
    <source>
        <dbReference type="ARBA" id="ARBA00022737"/>
    </source>
</evidence>
<dbReference type="STRING" id="1499966.U14_03978"/>
<dbReference type="InterPro" id="IPR003593">
    <property type="entry name" value="AAA+_ATPase"/>
</dbReference>
<proteinExistence type="predicted"/>
<dbReference type="InterPro" id="IPR032781">
    <property type="entry name" value="ABC_tran_Xtn"/>
</dbReference>
<evidence type="ECO:0000256" key="2">
    <source>
        <dbReference type="ARBA" id="ARBA00022741"/>
    </source>
</evidence>
<dbReference type="HOGENOM" id="CLU_000604_36_0_0"/>
<name>A0A0S6W2Y1_9BACT</name>
<dbReference type="PANTHER" id="PTHR42855:SF2">
    <property type="entry name" value="DRUG RESISTANCE ABC TRANSPORTER,ATP-BINDING PROTEIN"/>
    <property type="match status" value="1"/>
</dbReference>
<dbReference type="Gene3D" id="3.40.50.300">
    <property type="entry name" value="P-loop containing nucleotide triphosphate hydrolases"/>
    <property type="match status" value="2"/>
</dbReference>
<feature type="domain" description="ABC transporter" evidence="4">
    <location>
        <begin position="320"/>
        <end position="526"/>
    </location>
</feature>
<dbReference type="Proteomes" id="UP000030700">
    <property type="component" value="Unassembled WGS sequence"/>
</dbReference>
<dbReference type="Pfam" id="PF00005">
    <property type="entry name" value="ABC_tran"/>
    <property type="match status" value="2"/>
</dbReference>
<protein>
    <submittedName>
        <fullName evidence="5">Putative ABC transporter, ATP-binding protein</fullName>
    </submittedName>
</protein>
<evidence type="ECO:0000313" key="6">
    <source>
        <dbReference type="Proteomes" id="UP000030700"/>
    </source>
</evidence>
<dbReference type="FunFam" id="3.40.50.300:FF:000011">
    <property type="entry name" value="Putative ABC transporter ATP-binding component"/>
    <property type="match status" value="1"/>
</dbReference>
<dbReference type="InterPro" id="IPR003439">
    <property type="entry name" value="ABC_transporter-like_ATP-bd"/>
</dbReference>
<keyword evidence="1" id="KW-0677">Repeat</keyword>
<keyword evidence="6" id="KW-1185">Reference proteome</keyword>
<evidence type="ECO:0000313" key="5">
    <source>
        <dbReference type="EMBL" id="GAK52722.1"/>
    </source>
</evidence>
<reference evidence="5" key="1">
    <citation type="journal article" date="2015" name="PeerJ">
        <title>First genomic representation of candidate bacterial phylum KSB3 points to enhanced environmental sensing as a trigger of wastewater bulking.</title>
        <authorList>
            <person name="Sekiguchi Y."/>
            <person name="Ohashi A."/>
            <person name="Parks D.H."/>
            <person name="Yamauchi T."/>
            <person name="Tyson G.W."/>
            <person name="Hugenholtz P."/>
        </authorList>
    </citation>
    <scope>NUCLEOTIDE SEQUENCE [LARGE SCALE GENOMIC DNA]</scope>
</reference>
<keyword evidence="2" id="KW-0547">Nucleotide-binding</keyword>
<dbReference type="PROSITE" id="PS50893">
    <property type="entry name" value="ABC_TRANSPORTER_2"/>
    <property type="match status" value="2"/>
</dbReference>
<dbReference type="GO" id="GO:0005524">
    <property type="term" value="F:ATP binding"/>
    <property type="evidence" value="ECO:0007669"/>
    <property type="project" value="UniProtKB-KW"/>
</dbReference>
<evidence type="ECO:0000256" key="3">
    <source>
        <dbReference type="ARBA" id="ARBA00022840"/>
    </source>
</evidence>
<dbReference type="Pfam" id="PF12848">
    <property type="entry name" value="ABC_tran_Xtn"/>
    <property type="match status" value="1"/>
</dbReference>
<dbReference type="EMBL" id="DF820459">
    <property type="protein sequence ID" value="GAK52722.1"/>
    <property type="molecule type" value="Genomic_DNA"/>
</dbReference>
<organism evidence="5">
    <name type="scientific">Candidatus Moduliflexus flocculans</name>
    <dbReference type="NCBI Taxonomy" id="1499966"/>
    <lineage>
        <taxon>Bacteria</taxon>
        <taxon>Candidatus Moduliflexota</taxon>
        <taxon>Candidatus Moduliflexia</taxon>
        <taxon>Candidatus Moduliflexales</taxon>
        <taxon>Candidatus Moduliflexaceae</taxon>
    </lineage>
</organism>
<evidence type="ECO:0000259" key="4">
    <source>
        <dbReference type="PROSITE" id="PS50893"/>
    </source>
</evidence>
<dbReference type="SUPFAM" id="SSF52540">
    <property type="entry name" value="P-loop containing nucleoside triphosphate hydrolases"/>
    <property type="match status" value="2"/>
</dbReference>
<dbReference type="SMART" id="SM00382">
    <property type="entry name" value="AAA"/>
    <property type="match status" value="2"/>
</dbReference>
<dbReference type="InterPro" id="IPR051309">
    <property type="entry name" value="ABCF_ATPase"/>
</dbReference>